<keyword evidence="1" id="KW-0949">S-adenosyl-L-methionine</keyword>
<organism evidence="7 8">
    <name type="scientific">Paratractidigestivibacter faecalis</name>
    <dbReference type="NCBI Taxonomy" id="2292441"/>
    <lineage>
        <taxon>Bacteria</taxon>
        <taxon>Bacillati</taxon>
        <taxon>Actinomycetota</taxon>
        <taxon>Coriobacteriia</taxon>
        <taxon>Coriobacteriales</taxon>
        <taxon>Atopobiaceae</taxon>
        <taxon>Paratractidigestivibacter</taxon>
    </lineage>
</organism>
<dbReference type="SFLD" id="SFLDG01102">
    <property type="entry name" value="Uncharacterised_Radical_SAM_Su"/>
    <property type="match status" value="1"/>
</dbReference>
<reference evidence="7 8" key="1">
    <citation type="submission" date="2024-04" db="EMBL/GenBank/DDBJ databases">
        <title>Human intestinal bacterial collection.</title>
        <authorList>
            <person name="Pauvert C."/>
            <person name="Hitch T.C.A."/>
            <person name="Clavel T."/>
        </authorList>
    </citation>
    <scope>NUCLEOTIDE SEQUENCE [LARGE SCALE GENOMIC DNA]</scope>
    <source>
        <strain evidence="7 8">CLA-AA-H197</strain>
    </source>
</reference>
<evidence type="ECO:0000256" key="3">
    <source>
        <dbReference type="ARBA" id="ARBA00023004"/>
    </source>
</evidence>
<keyword evidence="4" id="KW-0411">Iron-sulfur</keyword>
<dbReference type="SFLD" id="SFLDS00029">
    <property type="entry name" value="Radical_SAM"/>
    <property type="match status" value="1"/>
</dbReference>
<feature type="domain" description="Radical SAM core" evidence="6">
    <location>
        <begin position="59"/>
        <end position="187"/>
    </location>
</feature>
<keyword evidence="3" id="KW-0408">Iron</keyword>
<dbReference type="RefSeq" id="WP_349183267.1">
    <property type="nucleotide sequence ID" value="NZ_JBBNGS010000026.1"/>
</dbReference>
<evidence type="ECO:0000259" key="6">
    <source>
        <dbReference type="Pfam" id="PF04055"/>
    </source>
</evidence>
<dbReference type="InterPro" id="IPR023874">
    <property type="entry name" value="DNA_rSAM_put"/>
</dbReference>
<evidence type="ECO:0000256" key="5">
    <source>
        <dbReference type="SAM" id="MobiDB-lite"/>
    </source>
</evidence>
<keyword evidence="2" id="KW-0479">Metal-binding</keyword>
<dbReference type="CDD" id="cd01335">
    <property type="entry name" value="Radical_SAM"/>
    <property type="match status" value="1"/>
</dbReference>
<sequence>MDTLEKLEILAEAARFDAACTSSGSDRGPRAGSLGATKAAGCCHTFTPDGRCVTLLKVLMSNACSYDCAYCVNRSSASCRRATFAPRELAELTVDFYKRNYKEGLFLSSGVLGTPDATSERMVSCLRTLREELRFNGYVHSKVIPGTSPELVDELGRLSDRLSVNLELPSERSLGTLCPNKTKSQVMTPMEQIFKTRAQEEEHLLAHGGRRLGGPARRALGAGPAATGIQTSATASPAGPSDALARTEAALSRGAGTSPLLTNGACLTTMPHSRVASRRRRFAPAGQSTQIIVGASPEDDNHILKLSSALYRRFGLKRVFFSAYVPMMEDAHLPDLQTPVPLRREHRLYQADWLMRYYGFAADELVTPETPWLDLDVDPKTAWALAHIEQFPVEVMDASLERLLRVPGLGPVGARRIVAARSRGRLDFDDLKAMHVTLGRARHFITCCGKRDAKSPLDAELIRRKVVGDAQEATYNRRRRELEGEQLRLF</sequence>
<dbReference type="SUPFAM" id="SSF102114">
    <property type="entry name" value="Radical SAM enzymes"/>
    <property type="match status" value="1"/>
</dbReference>
<dbReference type="Proteomes" id="UP001478817">
    <property type="component" value="Unassembled WGS sequence"/>
</dbReference>
<dbReference type="InterPro" id="IPR058240">
    <property type="entry name" value="rSAM_sf"/>
</dbReference>
<dbReference type="InterPro" id="IPR013785">
    <property type="entry name" value="Aldolase_TIM"/>
</dbReference>
<feature type="region of interest" description="Disordered" evidence="5">
    <location>
        <begin position="220"/>
        <end position="246"/>
    </location>
</feature>
<keyword evidence="8" id="KW-1185">Reference proteome</keyword>
<gene>
    <name evidence="7" type="ORF">AAAT05_09595</name>
</gene>
<dbReference type="Gene3D" id="1.10.150.320">
    <property type="entry name" value="Photosystem II 12 kDa extrinsic protein"/>
    <property type="match status" value="1"/>
</dbReference>
<dbReference type="SUPFAM" id="SSF47781">
    <property type="entry name" value="RuvA domain 2-like"/>
    <property type="match status" value="1"/>
</dbReference>
<protein>
    <submittedName>
        <fullName evidence="7">DNA modification/repair radical SAM protein</fullName>
    </submittedName>
</protein>
<dbReference type="InterPro" id="IPR010994">
    <property type="entry name" value="RuvA_2-like"/>
</dbReference>
<evidence type="ECO:0000313" key="7">
    <source>
        <dbReference type="EMBL" id="MEQ2638587.1"/>
    </source>
</evidence>
<comment type="caution">
    <text evidence="7">The sequence shown here is derived from an EMBL/GenBank/DDBJ whole genome shotgun (WGS) entry which is preliminary data.</text>
</comment>
<dbReference type="EMBL" id="JBBNGS010000026">
    <property type="protein sequence ID" value="MEQ2638587.1"/>
    <property type="molecule type" value="Genomic_DNA"/>
</dbReference>
<accession>A0ABV1II59</accession>
<dbReference type="Pfam" id="PF04055">
    <property type="entry name" value="Radical_SAM"/>
    <property type="match status" value="1"/>
</dbReference>
<evidence type="ECO:0000313" key="8">
    <source>
        <dbReference type="Proteomes" id="UP001478817"/>
    </source>
</evidence>
<evidence type="ECO:0000256" key="1">
    <source>
        <dbReference type="ARBA" id="ARBA00022691"/>
    </source>
</evidence>
<name>A0ABV1II59_9ACTN</name>
<evidence type="ECO:0000256" key="4">
    <source>
        <dbReference type="ARBA" id="ARBA00023014"/>
    </source>
</evidence>
<evidence type="ECO:0000256" key="2">
    <source>
        <dbReference type="ARBA" id="ARBA00022723"/>
    </source>
</evidence>
<dbReference type="NCBIfam" id="TIGR03916">
    <property type="entry name" value="rSAM_link_UDG"/>
    <property type="match status" value="1"/>
</dbReference>
<proteinExistence type="predicted"/>
<dbReference type="Gene3D" id="3.20.20.70">
    <property type="entry name" value="Aldolase class I"/>
    <property type="match status" value="1"/>
</dbReference>
<dbReference type="InterPro" id="IPR007197">
    <property type="entry name" value="rSAM"/>
</dbReference>